<dbReference type="InterPro" id="IPR007485">
    <property type="entry name" value="LPS_assembly_LptE"/>
</dbReference>
<keyword evidence="1" id="KW-0449">Lipoprotein</keyword>
<sequence>MSSNRTHPFALRRGLLIGVLALGACGFTPVYGPGGSGGKLQNSVAFTAPATELGFRVRTTLEDRFGAVSGSAENYSVNIDLSSSQGSAAINEAGDITRLDIQGTARWDLTNADQTYSTGDDVRATTSYSATGTTVATQAAERDAVERLAQILADRIAAGLILASGSLP</sequence>
<dbReference type="PROSITE" id="PS51257">
    <property type="entry name" value="PROKAR_LIPOPROTEIN"/>
    <property type="match status" value="1"/>
</dbReference>
<dbReference type="RefSeq" id="WP_165611618.1">
    <property type="nucleotide sequence ID" value="NZ_FQXB01000004.1"/>
</dbReference>
<evidence type="ECO:0000313" key="1">
    <source>
        <dbReference type="EMBL" id="SHH23654.1"/>
    </source>
</evidence>
<dbReference type="Pfam" id="PF04390">
    <property type="entry name" value="LptE"/>
    <property type="match status" value="1"/>
</dbReference>
<protein>
    <submittedName>
        <fullName evidence="1">LPS-assembly lipoprotein</fullName>
    </submittedName>
</protein>
<keyword evidence="2" id="KW-1185">Reference proteome</keyword>
<name>A0A1M5RBD5_9RHOB</name>
<dbReference type="AlphaFoldDB" id="A0A1M5RBD5"/>
<proteinExistence type="predicted"/>
<dbReference type="Gene3D" id="3.30.160.150">
    <property type="entry name" value="Lipoprotein like domain"/>
    <property type="match status" value="1"/>
</dbReference>
<dbReference type="Proteomes" id="UP000184074">
    <property type="component" value="Unassembled WGS sequence"/>
</dbReference>
<reference evidence="1 2" key="1">
    <citation type="submission" date="2016-11" db="EMBL/GenBank/DDBJ databases">
        <authorList>
            <person name="Jaros S."/>
            <person name="Januszkiewicz K."/>
            <person name="Wedrychowicz H."/>
        </authorList>
    </citation>
    <scope>NUCLEOTIDE SEQUENCE [LARGE SCALE GENOMIC DNA]</scope>
    <source>
        <strain evidence="1 2">DSM 28715</strain>
    </source>
</reference>
<accession>A0A1M5RBD5</accession>
<dbReference type="GO" id="GO:0043165">
    <property type="term" value="P:Gram-negative-bacterium-type cell outer membrane assembly"/>
    <property type="evidence" value="ECO:0007669"/>
    <property type="project" value="InterPro"/>
</dbReference>
<evidence type="ECO:0000313" key="2">
    <source>
        <dbReference type="Proteomes" id="UP000184074"/>
    </source>
</evidence>
<dbReference type="EMBL" id="FQXB01000004">
    <property type="protein sequence ID" value="SHH23654.1"/>
    <property type="molecule type" value="Genomic_DNA"/>
</dbReference>
<organism evidence="1 2">
    <name type="scientific">Cognatiyoonia sediminum</name>
    <dbReference type="NCBI Taxonomy" id="1508389"/>
    <lineage>
        <taxon>Bacteria</taxon>
        <taxon>Pseudomonadati</taxon>
        <taxon>Pseudomonadota</taxon>
        <taxon>Alphaproteobacteria</taxon>
        <taxon>Rhodobacterales</taxon>
        <taxon>Paracoccaceae</taxon>
        <taxon>Cognatiyoonia</taxon>
    </lineage>
</organism>
<dbReference type="STRING" id="1508389.SAMN05444003_2492"/>
<gene>
    <name evidence="1" type="ORF">SAMN05444003_2492</name>
</gene>
<dbReference type="GO" id="GO:0019867">
    <property type="term" value="C:outer membrane"/>
    <property type="evidence" value="ECO:0007669"/>
    <property type="project" value="InterPro"/>
</dbReference>